<sequence length="163" mass="18657">MICFDGNFQHQHDTKARKDEAQDEKYPDCFIKPSVVKAHEDAVNSTNSQAKKLQSSCSESHTAANDVHNTKTFQILEDAGLFGCSCWHDAPLKFVKIYKTDEKLYYPISILEEIMHDFPDTLPRYLYRMGLSDVLSPRDMRCSVSRIRCDGITLQYGVRALDT</sequence>
<protein>
    <submittedName>
        <fullName evidence="1">Uncharacterized protein</fullName>
    </submittedName>
</protein>
<reference evidence="1" key="1">
    <citation type="submission" date="2013-11" db="EMBL/GenBank/DDBJ databases">
        <title>Genome sequence of the fusiform rust pathogen reveals effectors for host alternation and coevolution with pine.</title>
        <authorList>
            <consortium name="DOE Joint Genome Institute"/>
            <person name="Smith K."/>
            <person name="Pendleton A."/>
            <person name="Kubisiak T."/>
            <person name="Anderson C."/>
            <person name="Salamov A."/>
            <person name="Aerts A."/>
            <person name="Riley R."/>
            <person name="Clum A."/>
            <person name="Lindquist E."/>
            <person name="Ence D."/>
            <person name="Campbell M."/>
            <person name="Kronenberg Z."/>
            <person name="Feau N."/>
            <person name="Dhillon B."/>
            <person name="Hamelin R."/>
            <person name="Burleigh J."/>
            <person name="Smith J."/>
            <person name="Yandell M."/>
            <person name="Nelson C."/>
            <person name="Grigoriev I."/>
            <person name="Davis J."/>
        </authorList>
    </citation>
    <scope>NUCLEOTIDE SEQUENCE</scope>
    <source>
        <strain evidence="1">G11</strain>
    </source>
</reference>
<evidence type="ECO:0000313" key="1">
    <source>
        <dbReference type="EMBL" id="KAG0152279.1"/>
    </source>
</evidence>
<keyword evidence="2" id="KW-1185">Reference proteome</keyword>
<dbReference type="AlphaFoldDB" id="A0A9P6NUP7"/>
<dbReference type="Proteomes" id="UP000886653">
    <property type="component" value="Unassembled WGS sequence"/>
</dbReference>
<dbReference type="PANTHER" id="PTHR33096:SF1">
    <property type="entry name" value="CXC1-LIKE CYSTEINE CLUSTER ASSOCIATED WITH KDZ TRANSPOSASES DOMAIN-CONTAINING PROTEIN"/>
    <property type="match status" value="1"/>
</dbReference>
<feature type="non-terminal residue" evidence="1">
    <location>
        <position position="163"/>
    </location>
</feature>
<dbReference type="OrthoDB" id="2505730at2759"/>
<name>A0A9P6NUP7_9BASI</name>
<dbReference type="PANTHER" id="PTHR33096">
    <property type="entry name" value="CXC2 DOMAIN-CONTAINING PROTEIN"/>
    <property type="match status" value="1"/>
</dbReference>
<accession>A0A9P6NUP7</accession>
<dbReference type="EMBL" id="MU167208">
    <property type="protein sequence ID" value="KAG0152279.1"/>
    <property type="molecule type" value="Genomic_DNA"/>
</dbReference>
<proteinExistence type="predicted"/>
<organism evidence="1 2">
    <name type="scientific">Cronartium quercuum f. sp. fusiforme G11</name>
    <dbReference type="NCBI Taxonomy" id="708437"/>
    <lineage>
        <taxon>Eukaryota</taxon>
        <taxon>Fungi</taxon>
        <taxon>Dikarya</taxon>
        <taxon>Basidiomycota</taxon>
        <taxon>Pucciniomycotina</taxon>
        <taxon>Pucciniomycetes</taxon>
        <taxon>Pucciniales</taxon>
        <taxon>Coleosporiaceae</taxon>
        <taxon>Cronartium</taxon>
    </lineage>
</organism>
<evidence type="ECO:0000313" key="2">
    <source>
        <dbReference type="Proteomes" id="UP000886653"/>
    </source>
</evidence>
<comment type="caution">
    <text evidence="1">The sequence shown here is derived from an EMBL/GenBank/DDBJ whole genome shotgun (WGS) entry which is preliminary data.</text>
</comment>
<dbReference type="Pfam" id="PF18758">
    <property type="entry name" value="KDZ"/>
    <property type="match status" value="1"/>
</dbReference>
<dbReference type="InterPro" id="IPR040521">
    <property type="entry name" value="KDZ"/>
</dbReference>
<gene>
    <name evidence="1" type="ORF">CROQUDRAFT_675262</name>
</gene>